<dbReference type="VEuPathDB" id="FungiDB:PHYBLDRAFT_66727"/>
<gene>
    <name evidence="2" type="ORF">PHYBLDRAFT_66727</name>
</gene>
<dbReference type="GeneID" id="29002586"/>
<dbReference type="InParanoid" id="A0A167L0F8"/>
<accession>A0A167L0F8</accession>
<feature type="domain" description="DUF7886" evidence="1">
    <location>
        <begin position="138"/>
        <end position="267"/>
    </location>
</feature>
<organism evidence="2 3">
    <name type="scientific">Phycomyces blakesleeanus (strain ATCC 8743b / DSM 1359 / FGSC 10004 / NBRC 33097 / NRRL 1555)</name>
    <dbReference type="NCBI Taxonomy" id="763407"/>
    <lineage>
        <taxon>Eukaryota</taxon>
        <taxon>Fungi</taxon>
        <taxon>Fungi incertae sedis</taxon>
        <taxon>Mucoromycota</taxon>
        <taxon>Mucoromycotina</taxon>
        <taxon>Mucoromycetes</taxon>
        <taxon>Mucorales</taxon>
        <taxon>Phycomycetaceae</taxon>
        <taxon>Phycomyces</taxon>
    </lineage>
</organism>
<name>A0A167L0F8_PHYB8</name>
<evidence type="ECO:0000313" key="3">
    <source>
        <dbReference type="Proteomes" id="UP000077315"/>
    </source>
</evidence>
<dbReference type="InterPro" id="IPR057208">
    <property type="entry name" value="DUF7886"/>
</dbReference>
<dbReference type="EMBL" id="KV440992">
    <property type="protein sequence ID" value="OAD69306.1"/>
    <property type="molecule type" value="Genomic_DNA"/>
</dbReference>
<dbReference type="PANTHER" id="PTHR47915:SF1">
    <property type="entry name" value="SI:DKEY-19B23.7"/>
    <property type="match status" value="1"/>
</dbReference>
<dbReference type="Proteomes" id="UP000077315">
    <property type="component" value="Unassembled WGS sequence"/>
</dbReference>
<dbReference type="AlphaFoldDB" id="A0A167L0F8"/>
<evidence type="ECO:0000313" key="2">
    <source>
        <dbReference type="EMBL" id="OAD69306.1"/>
    </source>
</evidence>
<protein>
    <recommendedName>
        <fullName evidence="1">DUF7886 domain-containing protein</fullName>
    </recommendedName>
</protein>
<dbReference type="RefSeq" id="XP_018287346.1">
    <property type="nucleotide sequence ID" value="XM_018441680.1"/>
</dbReference>
<dbReference type="PANTHER" id="PTHR47915">
    <property type="entry name" value="SI:DKEY-19B23.7"/>
    <property type="match status" value="1"/>
</dbReference>
<dbReference type="Pfam" id="PF25377">
    <property type="entry name" value="DUF7886"/>
    <property type="match status" value="1"/>
</dbReference>
<keyword evidence="3" id="KW-1185">Reference proteome</keyword>
<reference evidence="3" key="1">
    <citation type="submission" date="2015-06" db="EMBL/GenBank/DDBJ databases">
        <title>Expansion of signal transduction pathways in fungi by whole-genome duplication.</title>
        <authorList>
            <consortium name="DOE Joint Genome Institute"/>
            <person name="Corrochano L.M."/>
            <person name="Kuo A."/>
            <person name="Marcet-Houben M."/>
            <person name="Polaino S."/>
            <person name="Salamov A."/>
            <person name="Villalobos J.M."/>
            <person name="Alvarez M.I."/>
            <person name="Avalos J."/>
            <person name="Benito E.P."/>
            <person name="Benoit I."/>
            <person name="Burger G."/>
            <person name="Camino L.P."/>
            <person name="Canovas D."/>
            <person name="Cerda-Olmedo E."/>
            <person name="Cheng J.-F."/>
            <person name="Dominguez A."/>
            <person name="Elias M."/>
            <person name="Eslava A.P."/>
            <person name="Glaser F."/>
            <person name="Grimwood J."/>
            <person name="Gutierrez G."/>
            <person name="Heitman J."/>
            <person name="Henrissat B."/>
            <person name="Iturriaga E.A."/>
            <person name="Lang B.F."/>
            <person name="Lavin J.L."/>
            <person name="Lee S."/>
            <person name="Li W."/>
            <person name="Lindquist E."/>
            <person name="Lopez-Garcia S."/>
            <person name="Luque E.M."/>
            <person name="Marcos A.T."/>
            <person name="Martin J."/>
            <person name="McCluskey K."/>
            <person name="Medina H.R."/>
            <person name="Miralles-Duran A."/>
            <person name="Miyazaki A."/>
            <person name="Munoz-Torres E."/>
            <person name="Oguiza J.A."/>
            <person name="Ohm R."/>
            <person name="Olmedo M."/>
            <person name="Orejas M."/>
            <person name="Ortiz-Castellanos L."/>
            <person name="Pisabarro A.G."/>
            <person name="Rodriguez-Romero J."/>
            <person name="Ruiz-Herrera J."/>
            <person name="Ruiz-Vazquez R."/>
            <person name="Sanz C."/>
            <person name="Schackwitz W."/>
            <person name="Schmutz J."/>
            <person name="Shahriari M."/>
            <person name="Shelest E."/>
            <person name="Silva-Franco F."/>
            <person name="Soanes D."/>
            <person name="Syed K."/>
            <person name="Tagua V.G."/>
            <person name="Talbot N.J."/>
            <person name="Thon M."/>
            <person name="De vries R.P."/>
            <person name="Wiebenga A."/>
            <person name="Yadav J.S."/>
            <person name="Braun E.L."/>
            <person name="Baker S."/>
            <person name="Garre V."/>
            <person name="Horwitz B."/>
            <person name="Torres-Martinez S."/>
            <person name="Idnurm A."/>
            <person name="Herrera-Estrella A."/>
            <person name="Gabaldon T."/>
            <person name="Grigoriev I.V."/>
        </authorList>
    </citation>
    <scope>NUCLEOTIDE SEQUENCE [LARGE SCALE GENOMIC DNA]</scope>
    <source>
        <strain evidence="3">NRRL 1555(-)</strain>
    </source>
</reference>
<evidence type="ECO:0000259" key="1">
    <source>
        <dbReference type="Pfam" id="PF25377"/>
    </source>
</evidence>
<dbReference type="OrthoDB" id="239865at2759"/>
<sequence>MNVESSINYHFKVTRDILYQKRKRELLKRVQLTTPNVHQSWCLSISSHQNTICTTAIPFIWAKNPSIKVSCSKPSRDSVRLATFLDKCRMFGSLKGFKHFEVLQRGREEVLLSVYDPKHINHQQAENTKSKRLIESMSPLDKDFEKYQDRTVFLIAGYARYRCPYVWLRSHHALLAQEQDDEIVNTDNPLRLETTVAWKTKEVALWEIVQEIISMTVDPCPENPFEISMEIFDSLDAEQSIMLSASLLVFLKELWLQSEPDVPFVNQAMIRKPQSSKETV</sequence>
<proteinExistence type="predicted"/>